<keyword evidence="5" id="KW-1185">Reference proteome</keyword>
<reference evidence="4 5" key="1">
    <citation type="submission" date="2019-03" db="EMBL/GenBank/DDBJ databases">
        <title>Genomic Encyclopedia of Type Strains, Phase IV (KMG-IV): sequencing the most valuable type-strain genomes for metagenomic binning, comparative biology and taxonomic classification.</title>
        <authorList>
            <person name="Goeker M."/>
        </authorList>
    </citation>
    <scope>NUCLEOTIDE SEQUENCE [LARGE SCALE GENOMIC DNA]</scope>
    <source>
        <strain evidence="4 5">DSM 16380</strain>
    </source>
</reference>
<sequence>MKLTMLVSVVVILVLAGCSGSTIKSDGTVTELRWPDLSSAAFDKNRGTFPNIENLLNIRSAMTKDQLYKLIGYPQFYEGFHVREWNYLFHFNTPSQGTDGITTCQYKVVFDNKAYARSFFWRAVDPVDAVCPPNKDPGAIIREIKQTEALIRQ</sequence>
<gene>
    <name evidence="4" type="ORF">EV693_1052</name>
</gene>
<organism evidence="4 5">
    <name type="scientific">Nicoletella semolina</name>
    <dbReference type="NCBI Taxonomy" id="271160"/>
    <lineage>
        <taxon>Bacteria</taxon>
        <taxon>Pseudomonadati</taxon>
        <taxon>Pseudomonadota</taxon>
        <taxon>Gammaproteobacteria</taxon>
        <taxon>Pasteurellales</taxon>
        <taxon>Pasteurellaceae</taxon>
        <taxon>Nicoletella</taxon>
    </lineage>
</organism>
<keyword evidence="1" id="KW-0732">Signal</keyword>
<protein>
    <submittedName>
        <fullName evidence="4">Beta-barrel assembly machine subunit BamE</fullName>
    </submittedName>
</protein>
<dbReference type="PROSITE" id="PS51257">
    <property type="entry name" value="PROKAR_LIPOPROTEIN"/>
    <property type="match status" value="1"/>
</dbReference>
<dbReference type="InterPro" id="IPR007450">
    <property type="entry name" value="BamE_dom"/>
</dbReference>
<dbReference type="Gene3D" id="3.30.1450.10">
    <property type="match status" value="1"/>
</dbReference>
<dbReference type="Proteomes" id="UP000295537">
    <property type="component" value="Unassembled WGS sequence"/>
</dbReference>
<evidence type="ECO:0000256" key="1">
    <source>
        <dbReference type="ARBA" id="ARBA00022729"/>
    </source>
</evidence>
<feature type="domain" description="Outer membrane protein assembly factor BamE" evidence="3">
    <location>
        <begin position="47"/>
        <end position="117"/>
    </location>
</feature>
<dbReference type="EMBL" id="SLXJ01000005">
    <property type="protein sequence ID" value="TCP17540.1"/>
    <property type="molecule type" value="Genomic_DNA"/>
</dbReference>
<dbReference type="Pfam" id="PF04355">
    <property type="entry name" value="BamE"/>
    <property type="match status" value="1"/>
</dbReference>
<comment type="caution">
    <text evidence="4">The sequence shown here is derived from an EMBL/GenBank/DDBJ whole genome shotgun (WGS) entry which is preliminary data.</text>
</comment>
<evidence type="ECO:0000259" key="3">
    <source>
        <dbReference type="Pfam" id="PF04355"/>
    </source>
</evidence>
<dbReference type="AlphaFoldDB" id="A0A4R2N968"/>
<evidence type="ECO:0000313" key="4">
    <source>
        <dbReference type="EMBL" id="TCP17540.1"/>
    </source>
</evidence>
<accession>A0A4R2N968</accession>
<dbReference type="InterPro" id="IPR037873">
    <property type="entry name" value="BamE-like"/>
</dbReference>
<name>A0A4R2N968_9PAST</name>
<dbReference type="GO" id="GO:0019867">
    <property type="term" value="C:outer membrane"/>
    <property type="evidence" value="ECO:0007669"/>
    <property type="project" value="InterPro"/>
</dbReference>
<keyword evidence="2" id="KW-0472">Membrane</keyword>
<evidence type="ECO:0000313" key="5">
    <source>
        <dbReference type="Proteomes" id="UP000295537"/>
    </source>
</evidence>
<dbReference type="RefSeq" id="WP_165904873.1">
    <property type="nucleotide sequence ID" value="NZ_LVXA01000001.1"/>
</dbReference>
<evidence type="ECO:0000256" key="2">
    <source>
        <dbReference type="ARBA" id="ARBA00023136"/>
    </source>
</evidence>
<proteinExistence type="predicted"/>